<gene>
    <name evidence="12" type="ORF">B3C1_16335</name>
</gene>
<dbReference type="InterPro" id="IPR000531">
    <property type="entry name" value="Beta-barrel_TonB"/>
</dbReference>
<dbReference type="PATRIC" id="fig|745411.4.peg.3216"/>
<accession>K2J1R6</accession>
<evidence type="ECO:0000256" key="9">
    <source>
        <dbReference type="RuleBase" id="RU003357"/>
    </source>
</evidence>
<dbReference type="PANTHER" id="PTHR47234:SF1">
    <property type="entry name" value="TONB-DEPENDENT RECEPTOR"/>
    <property type="match status" value="1"/>
</dbReference>
<dbReference type="Gene3D" id="2.40.170.20">
    <property type="entry name" value="TonB-dependent receptor, beta-barrel domain"/>
    <property type="match status" value="1"/>
</dbReference>
<keyword evidence="13" id="KW-1185">Reference proteome</keyword>
<dbReference type="EMBL" id="AMRI01000028">
    <property type="protein sequence ID" value="EKE68747.1"/>
    <property type="molecule type" value="Genomic_DNA"/>
</dbReference>
<sequence>MAADDGADLERIEVTGSRIKRTDMESASPLVVISSEDIASQGFNSTQDVLDSLTQNSGGSLTQQESFGFTPAASGVNLRGAGLGRTLTLIDGKRVAKYPFAAGGTQNFTDTSNIPVGAIERIEILTTGASAIYGSDAMGGVINIILKKNVEDTIINAYVSDTDHGGRATNKISLVTGSSDDNSSMLLFVEHEKRDRLKASDRWSLGSDLAWDHPSGGYSGYGASLWETKATSATGNDRLVSNSDSCTELGFIESNGVCKYNRAGDRQLLPDQERTSLMVKFTNELSDNHQLFGRVDFTHATVEQRIEAMAVGDDFLFNVSGNDVTLSSKARPELSKTYDKATAFGGDFAGQDDGTYYYRRRAAEFGPRAGDFTTDNFSAVFGLQGYLTDDIGYETSWSLSRQRIDKEESGYATINGYFDYLNSCVNGCSQLDAISQDQLDMASYQPSQKGQSTLVSWAFGINGDLFELDAGTVQYAAGVEMNREWFYDRSDVFSQRGEILTTGGSAGQGSRKQYAGYAELSIPVVDKLTATLAGRYDYYDDASDVGGAFSPQVALEYRPVNELLLRALWAKTFRAPDMQRLFGEPTRAYSTITDFQQCAADGLTPSACAQNSNYEISANVVAGANPDLEEEKGENWNLGLVYNPGNFDISVDWWHVEIDNIVTALSASYVMSKYDKYANMIDRDAVTGEVTINTQAINLSNRTLEGVDLAIGYTLDTAAAGTFKFRLEGSYQDKWEEQLDASSPVESSFYEGGIPRWRANFTTKWMPTDDLAITAMVKYIADHKGVYASDYFGEVAPFDVRVDAHTEVNTNLSYNLTDNVTVAAGVNNLFDAKPEVDNTLYSWPFFDSSYYNPVGREFYASAELRF</sequence>
<feature type="domain" description="TonB-dependent receptor-like beta-barrel" evidence="10">
    <location>
        <begin position="338"/>
        <end position="829"/>
    </location>
</feature>
<dbReference type="Pfam" id="PF00593">
    <property type="entry name" value="TonB_dep_Rec_b-barrel"/>
    <property type="match status" value="1"/>
</dbReference>
<dbReference type="InterPro" id="IPR036942">
    <property type="entry name" value="Beta-barrel_TonB_sf"/>
</dbReference>
<name>K2J1R6_9GAMM</name>
<dbReference type="PROSITE" id="PS52016">
    <property type="entry name" value="TONB_DEPENDENT_REC_3"/>
    <property type="match status" value="1"/>
</dbReference>
<reference evidence="12 13" key="1">
    <citation type="journal article" date="2012" name="J. Bacteriol.">
        <title>Genome Sequence of Gallaecimonas xiamenensis Type Strain 3-C-1.</title>
        <authorList>
            <person name="Lai Q."/>
            <person name="Wang L."/>
            <person name="Wang W."/>
            <person name="Shao Z."/>
        </authorList>
    </citation>
    <scope>NUCLEOTIDE SEQUENCE [LARGE SCALE GENOMIC DNA]</scope>
    <source>
        <strain evidence="12 13">3-C-1</strain>
    </source>
</reference>
<evidence type="ECO:0000256" key="2">
    <source>
        <dbReference type="ARBA" id="ARBA00022448"/>
    </source>
</evidence>
<evidence type="ECO:0000256" key="3">
    <source>
        <dbReference type="ARBA" id="ARBA00022452"/>
    </source>
</evidence>
<dbReference type="Gene3D" id="2.170.130.10">
    <property type="entry name" value="TonB-dependent receptor, plug domain"/>
    <property type="match status" value="1"/>
</dbReference>
<keyword evidence="2 8" id="KW-0813">Transport</keyword>
<dbReference type="InterPro" id="IPR012910">
    <property type="entry name" value="Plug_dom"/>
</dbReference>
<feature type="domain" description="TonB-dependent receptor plug" evidence="11">
    <location>
        <begin position="24"/>
        <end position="141"/>
    </location>
</feature>
<evidence type="ECO:0000256" key="1">
    <source>
        <dbReference type="ARBA" id="ARBA00004571"/>
    </source>
</evidence>
<dbReference type="InterPro" id="IPR039426">
    <property type="entry name" value="TonB-dep_rcpt-like"/>
</dbReference>
<dbReference type="AlphaFoldDB" id="K2J1R6"/>
<dbReference type="STRING" id="745411.B3C1_16335"/>
<keyword evidence="3 8" id="KW-1134">Transmembrane beta strand</keyword>
<comment type="subcellular location">
    <subcellularLocation>
        <location evidence="1 8">Cell outer membrane</location>
        <topology evidence="1 8">Multi-pass membrane protein</topology>
    </subcellularLocation>
</comment>
<dbReference type="eggNOG" id="COG4206">
    <property type="taxonomic scope" value="Bacteria"/>
</dbReference>
<evidence type="ECO:0000313" key="12">
    <source>
        <dbReference type="EMBL" id="EKE68747.1"/>
    </source>
</evidence>
<organism evidence="12 13">
    <name type="scientific">Gallaecimonas xiamenensis 3-C-1</name>
    <dbReference type="NCBI Taxonomy" id="745411"/>
    <lineage>
        <taxon>Bacteria</taxon>
        <taxon>Pseudomonadati</taxon>
        <taxon>Pseudomonadota</taxon>
        <taxon>Gammaproteobacteria</taxon>
        <taxon>Enterobacterales</taxon>
        <taxon>Gallaecimonadaceae</taxon>
        <taxon>Gallaecimonas</taxon>
    </lineage>
</organism>
<dbReference type="CDD" id="cd01347">
    <property type="entry name" value="ligand_gated_channel"/>
    <property type="match status" value="1"/>
</dbReference>
<comment type="similarity">
    <text evidence="8 9">Belongs to the TonB-dependent receptor family.</text>
</comment>
<keyword evidence="12" id="KW-0675">Receptor</keyword>
<dbReference type="InterPro" id="IPR037066">
    <property type="entry name" value="Plug_dom_sf"/>
</dbReference>
<evidence type="ECO:0000256" key="7">
    <source>
        <dbReference type="ARBA" id="ARBA00023237"/>
    </source>
</evidence>
<keyword evidence="4 8" id="KW-0812">Transmembrane</keyword>
<keyword evidence="7 8" id="KW-0998">Cell outer membrane</keyword>
<evidence type="ECO:0000256" key="4">
    <source>
        <dbReference type="ARBA" id="ARBA00022692"/>
    </source>
</evidence>
<dbReference type="Proteomes" id="UP000006755">
    <property type="component" value="Unassembled WGS sequence"/>
</dbReference>
<proteinExistence type="inferred from homology"/>
<evidence type="ECO:0000259" key="11">
    <source>
        <dbReference type="Pfam" id="PF07715"/>
    </source>
</evidence>
<dbReference type="Pfam" id="PF07715">
    <property type="entry name" value="Plug"/>
    <property type="match status" value="1"/>
</dbReference>
<dbReference type="GO" id="GO:0009279">
    <property type="term" value="C:cell outer membrane"/>
    <property type="evidence" value="ECO:0007669"/>
    <property type="project" value="UniProtKB-SubCell"/>
</dbReference>
<evidence type="ECO:0000256" key="5">
    <source>
        <dbReference type="ARBA" id="ARBA00023077"/>
    </source>
</evidence>
<dbReference type="PANTHER" id="PTHR47234">
    <property type="match status" value="1"/>
</dbReference>
<comment type="caution">
    <text evidence="12">The sequence shown here is derived from an EMBL/GenBank/DDBJ whole genome shotgun (WGS) entry which is preliminary data.</text>
</comment>
<protein>
    <submittedName>
        <fullName evidence="12">TonB-dependent receptor</fullName>
    </submittedName>
</protein>
<evidence type="ECO:0000259" key="10">
    <source>
        <dbReference type="Pfam" id="PF00593"/>
    </source>
</evidence>
<dbReference type="SUPFAM" id="SSF56935">
    <property type="entry name" value="Porins"/>
    <property type="match status" value="1"/>
</dbReference>
<keyword evidence="6 8" id="KW-0472">Membrane</keyword>
<evidence type="ECO:0000256" key="8">
    <source>
        <dbReference type="PROSITE-ProRule" id="PRU01360"/>
    </source>
</evidence>
<evidence type="ECO:0000256" key="6">
    <source>
        <dbReference type="ARBA" id="ARBA00023136"/>
    </source>
</evidence>
<evidence type="ECO:0000313" key="13">
    <source>
        <dbReference type="Proteomes" id="UP000006755"/>
    </source>
</evidence>
<keyword evidence="5 9" id="KW-0798">TonB box</keyword>